<comment type="similarity">
    <text evidence="1">Belongs to the bacterial ribosomal protein bS1 family.</text>
</comment>
<evidence type="ECO:0000256" key="2">
    <source>
        <dbReference type="ARBA" id="ARBA00022980"/>
    </source>
</evidence>
<keyword evidence="3" id="KW-0687">Ribonucleoprotein</keyword>
<evidence type="ECO:0000256" key="4">
    <source>
        <dbReference type="ARBA" id="ARBA00025604"/>
    </source>
</evidence>
<evidence type="ECO:0000313" key="7">
    <source>
        <dbReference type="EMBL" id="MST54590.1"/>
    </source>
</evidence>
<dbReference type="RefSeq" id="WP_154527723.1">
    <property type="nucleotide sequence ID" value="NZ_JAXDZJ010000085.1"/>
</dbReference>
<dbReference type="AlphaFoldDB" id="A0A6L5Y8J4"/>
<sequence>MPDLAPGDVVTGIVEQIMPYGAFVRLQSGQKAMIHISQLSHKFIKSVDAVLQPQQEIKAKVIKIDEKGRIDLSLKALEEPPAVPVQRMPRHVTAAVSDETVGSDDFEKKLSTFLKNSEEKISSLMNAKSGKGGRSPRRKGARP</sequence>
<gene>
    <name evidence="7" type="ORF">FYJ74_00765</name>
</gene>
<keyword evidence="2" id="KW-0689">Ribosomal protein</keyword>
<evidence type="ECO:0000256" key="5">
    <source>
        <dbReference type="SAM" id="MobiDB-lite"/>
    </source>
</evidence>
<keyword evidence="8" id="KW-1185">Reference proteome</keyword>
<dbReference type="GO" id="GO:0003735">
    <property type="term" value="F:structural constituent of ribosome"/>
    <property type="evidence" value="ECO:0007669"/>
    <property type="project" value="TreeGrafter"/>
</dbReference>
<dbReference type="GO" id="GO:0003729">
    <property type="term" value="F:mRNA binding"/>
    <property type="evidence" value="ECO:0007669"/>
    <property type="project" value="TreeGrafter"/>
</dbReference>
<dbReference type="Gene3D" id="2.40.50.140">
    <property type="entry name" value="Nucleic acid-binding proteins"/>
    <property type="match status" value="1"/>
</dbReference>
<dbReference type="PANTHER" id="PTHR10724:SF7">
    <property type="entry name" value="SMALL RIBOSOMAL SUBUNIT PROTEIN BS1C"/>
    <property type="match status" value="1"/>
</dbReference>
<accession>A0A6L5Y8J4</accession>
<dbReference type="FunFam" id="2.40.50.140:FF:000103">
    <property type="entry name" value="protein RRP5 homolog"/>
    <property type="match status" value="1"/>
</dbReference>
<proteinExistence type="inferred from homology"/>
<dbReference type="GO" id="GO:0005840">
    <property type="term" value="C:ribosome"/>
    <property type="evidence" value="ECO:0007669"/>
    <property type="project" value="UniProtKB-KW"/>
</dbReference>
<dbReference type="InterPro" id="IPR003029">
    <property type="entry name" value="S1_domain"/>
</dbReference>
<evidence type="ECO:0000256" key="1">
    <source>
        <dbReference type="ARBA" id="ARBA00006767"/>
    </source>
</evidence>
<protein>
    <submittedName>
        <fullName evidence="7">S1 RNA-binding domain-containing protein</fullName>
    </submittedName>
</protein>
<evidence type="ECO:0000313" key="8">
    <source>
        <dbReference type="Proteomes" id="UP000473699"/>
    </source>
</evidence>
<dbReference type="SUPFAM" id="SSF50249">
    <property type="entry name" value="Nucleic acid-binding proteins"/>
    <property type="match status" value="1"/>
</dbReference>
<evidence type="ECO:0000259" key="6">
    <source>
        <dbReference type="PROSITE" id="PS50126"/>
    </source>
</evidence>
<evidence type="ECO:0000256" key="3">
    <source>
        <dbReference type="ARBA" id="ARBA00023274"/>
    </source>
</evidence>
<dbReference type="Pfam" id="PF00575">
    <property type="entry name" value="S1"/>
    <property type="match status" value="1"/>
</dbReference>
<dbReference type="GO" id="GO:1990904">
    <property type="term" value="C:ribonucleoprotein complex"/>
    <property type="evidence" value="ECO:0007669"/>
    <property type="project" value="UniProtKB-KW"/>
</dbReference>
<feature type="compositionally biased region" description="Basic residues" evidence="5">
    <location>
        <begin position="134"/>
        <end position="143"/>
    </location>
</feature>
<dbReference type="EMBL" id="VUNH01000001">
    <property type="protein sequence ID" value="MST54590.1"/>
    <property type="molecule type" value="Genomic_DNA"/>
</dbReference>
<dbReference type="GO" id="GO:0006412">
    <property type="term" value="P:translation"/>
    <property type="evidence" value="ECO:0007669"/>
    <property type="project" value="TreeGrafter"/>
</dbReference>
<name>A0A6L5Y8J4_9BACT</name>
<dbReference type="InterPro" id="IPR050437">
    <property type="entry name" value="Ribos_protein_bS1-like"/>
</dbReference>
<feature type="domain" description="S1 motif" evidence="6">
    <location>
        <begin position="7"/>
        <end position="75"/>
    </location>
</feature>
<reference evidence="7 8" key="1">
    <citation type="submission" date="2019-08" db="EMBL/GenBank/DDBJ databases">
        <title>In-depth cultivation of the pig gut microbiome towards novel bacterial diversity and tailored functional studies.</title>
        <authorList>
            <person name="Wylensek D."/>
            <person name="Hitch T.C.A."/>
            <person name="Clavel T."/>
        </authorList>
    </citation>
    <scope>NUCLEOTIDE SEQUENCE [LARGE SCALE GENOMIC DNA]</scope>
    <source>
        <strain evidence="7 8">SM-530-WT-4B</strain>
    </source>
</reference>
<dbReference type="SMART" id="SM00316">
    <property type="entry name" value="S1"/>
    <property type="match status" value="1"/>
</dbReference>
<dbReference type="PROSITE" id="PS50126">
    <property type="entry name" value="S1"/>
    <property type="match status" value="1"/>
</dbReference>
<dbReference type="Proteomes" id="UP000473699">
    <property type="component" value="Unassembled WGS sequence"/>
</dbReference>
<dbReference type="PANTHER" id="PTHR10724">
    <property type="entry name" value="30S RIBOSOMAL PROTEIN S1"/>
    <property type="match status" value="1"/>
</dbReference>
<organism evidence="7 8">
    <name type="scientific">Pyramidobacter porci</name>
    <dbReference type="NCBI Taxonomy" id="2605789"/>
    <lineage>
        <taxon>Bacteria</taxon>
        <taxon>Thermotogati</taxon>
        <taxon>Synergistota</taxon>
        <taxon>Synergistia</taxon>
        <taxon>Synergistales</taxon>
        <taxon>Dethiosulfovibrionaceae</taxon>
        <taxon>Pyramidobacter</taxon>
    </lineage>
</organism>
<comment type="caution">
    <text evidence="7">The sequence shown here is derived from an EMBL/GenBank/DDBJ whole genome shotgun (WGS) entry which is preliminary data.</text>
</comment>
<dbReference type="InterPro" id="IPR012340">
    <property type="entry name" value="NA-bd_OB-fold"/>
</dbReference>
<comment type="function">
    <text evidence="4">Binds mRNA; thus facilitating recognition of the initiation point. It is needed to translate mRNA with a short Shine-Dalgarno (SD) purine-rich sequence.</text>
</comment>
<feature type="region of interest" description="Disordered" evidence="5">
    <location>
        <begin position="121"/>
        <end position="143"/>
    </location>
</feature>